<feature type="region of interest" description="Disordered" evidence="1">
    <location>
        <begin position="192"/>
        <end position="238"/>
    </location>
</feature>
<feature type="region of interest" description="Disordered" evidence="1">
    <location>
        <begin position="255"/>
        <end position="274"/>
    </location>
</feature>
<dbReference type="eggNOG" id="ENOG502SB95">
    <property type="taxonomic scope" value="Eukaryota"/>
</dbReference>
<sequence>MIIASVGGSKRHESNNVTEPGAHVRAAPLADRSEYPHGQQSGHSAAGSTYYPTPLRLHQIAHQRIQYPVFRESFFYDETVNPALKGNGWEPDAMSTVRESRKLWSSNGRSISSRLPKTAMTPGSAFRNECFSPDRLYSSSKSSLGYEVTRSLRGSSLCSTTRRFDAKTTTPDNVGPGSYNVLARNRPVLHVPSTEINDPKHSERLREWGNAPADPRSMDSAGEWKFTSEKPSPAAYSFRKAPSATWIEQVEQRQRRFNPEAHAPPSRLKSSAEERLPNYLQGVRNPVRTKHAALTALADDSGR</sequence>
<organism evidence="2 3">
    <name type="scientific">Globisporangium ultimum (strain ATCC 200006 / CBS 805.95 / DAOM BR144)</name>
    <name type="common">Pythium ultimum</name>
    <dbReference type="NCBI Taxonomy" id="431595"/>
    <lineage>
        <taxon>Eukaryota</taxon>
        <taxon>Sar</taxon>
        <taxon>Stramenopiles</taxon>
        <taxon>Oomycota</taxon>
        <taxon>Peronosporomycetes</taxon>
        <taxon>Pythiales</taxon>
        <taxon>Pythiaceae</taxon>
        <taxon>Globisporangium</taxon>
    </lineage>
</organism>
<dbReference type="InParanoid" id="K3XBM0"/>
<keyword evidence="3" id="KW-1185">Reference proteome</keyword>
<name>K3XBM0_GLOUD</name>
<evidence type="ECO:0000313" key="2">
    <source>
        <dbReference type="EnsemblProtists" id="PYU1_T014619"/>
    </source>
</evidence>
<proteinExistence type="predicted"/>
<feature type="region of interest" description="Disordered" evidence="1">
    <location>
        <begin position="1"/>
        <end position="22"/>
    </location>
</feature>
<feature type="compositionally biased region" description="Basic and acidic residues" evidence="1">
    <location>
        <begin position="197"/>
        <end position="207"/>
    </location>
</feature>
<accession>K3XBM0</accession>
<dbReference type="OMA" id="SAFRNEC"/>
<dbReference type="HOGENOM" id="CLU_080045_0_0_1"/>
<dbReference type="AlphaFoldDB" id="K3XBM0"/>
<reference evidence="2" key="3">
    <citation type="submission" date="2015-02" db="UniProtKB">
        <authorList>
            <consortium name="EnsemblProtists"/>
        </authorList>
    </citation>
    <scope>IDENTIFICATION</scope>
    <source>
        <strain evidence="2">DAOM BR144</strain>
    </source>
</reference>
<evidence type="ECO:0000313" key="3">
    <source>
        <dbReference type="Proteomes" id="UP000019132"/>
    </source>
</evidence>
<reference evidence="3" key="1">
    <citation type="journal article" date="2010" name="Genome Biol.">
        <title>Genome sequence of the necrotrophic plant pathogen Pythium ultimum reveals original pathogenicity mechanisms and effector repertoire.</title>
        <authorList>
            <person name="Levesque C.A."/>
            <person name="Brouwer H."/>
            <person name="Cano L."/>
            <person name="Hamilton J.P."/>
            <person name="Holt C."/>
            <person name="Huitema E."/>
            <person name="Raffaele S."/>
            <person name="Robideau G.P."/>
            <person name="Thines M."/>
            <person name="Win J."/>
            <person name="Zerillo M.M."/>
            <person name="Beakes G.W."/>
            <person name="Boore J.L."/>
            <person name="Busam D."/>
            <person name="Dumas B."/>
            <person name="Ferriera S."/>
            <person name="Fuerstenberg S.I."/>
            <person name="Gachon C.M."/>
            <person name="Gaulin E."/>
            <person name="Govers F."/>
            <person name="Grenville-Briggs L."/>
            <person name="Horner N."/>
            <person name="Hostetler J."/>
            <person name="Jiang R.H."/>
            <person name="Johnson J."/>
            <person name="Krajaejun T."/>
            <person name="Lin H."/>
            <person name="Meijer H.J."/>
            <person name="Moore B."/>
            <person name="Morris P."/>
            <person name="Phuntmart V."/>
            <person name="Puiu D."/>
            <person name="Shetty J."/>
            <person name="Stajich J.E."/>
            <person name="Tripathy S."/>
            <person name="Wawra S."/>
            <person name="van West P."/>
            <person name="Whitty B.R."/>
            <person name="Coutinho P.M."/>
            <person name="Henrissat B."/>
            <person name="Martin F."/>
            <person name="Thomas P.D."/>
            <person name="Tyler B.M."/>
            <person name="De Vries R.P."/>
            <person name="Kamoun S."/>
            <person name="Yandell M."/>
            <person name="Tisserat N."/>
            <person name="Buell C.R."/>
        </authorList>
    </citation>
    <scope>NUCLEOTIDE SEQUENCE</scope>
    <source>
        <strain evidence="3">DAOM:BR144</strain>
    </source>
</reference>
<dbReference type="EMBL" id="GL376618">
    <property type="status" value="NOT_ANNOTATED_CDS"/>
    <property type="molecule type" value="Genomic_DNA"/>
</dbReference>
<dbReference type="VEuPathDB" id="FungiDB:PYU1_G014588"/>
<dbReference type="EnsemblProtists" id="PYU1_T014619">
    <property type="protein sequence ID" value="PYU1_T014619"/>
    <property type="gene ID" value="PYU1_G014588"/>
</dbReference>
<evidence type="ECO:0000256" key="1">
    <source>
        <dbReference type="SAM" id="MobiDB-lite"/>
    </source>
</evidence>
<dbReference type="Proteomes" id="UP000019132">
    <property type="component" value="Unassembled WGS sequence"/>
</dbReference>
<protein>
    <submittedName>
        <fullName evidence="2">Uncharacterized protein</fullName>
    </submittedName>
</protein>
<reference evidence="3" key="2">
    <citation type="submission" date="2010-04" db="EMBL/GenBank/DDBJ databases">
        <authorList>
            <person name="Buell R."/>
            <person name="Hamilton J."/>
            <person name="Hostetler J."/>
        </authorList>
    </citation>
    <scope>NUCLEOTIDE SEQUENCE [LARGE SCALE GENOMIC DNA]</scope>
    <source>
        <strain evidence="3">DAOM:BR144</strain>
    </source>
</reference>